<organism evidence="2 3">
    <name type="scientific">Piromyces finnis</name>
    <dbReference type="NCBI Taxonomy" id="1754191"/>
    <lineage>
        <taxon>Eukaryota</taxon>
        <taxon>Fungi</taxon>
        <taxon>Fungi incertae sedis</taxon>
        <taxon>Chytridiomycota</taxon>
        <taxon>Chytridiomycota incertae sedis</taxon>
        <taxon>Neocallimastigomycetes</taxon>
        <taxon>Neocallimastigales</taxon>
        <taxon>Neocallimastigaceae</taxon>
        <taxon>Piromyces</taxon>
    </lineage>
</organism>
<feature type="transmembrane region" description="Helical" evidence="1">
    <location>
        <begin position="23"/>
        <end position="41"/>
    </location>
</feature>
<evidence type="ECO:0000313" key="2">
    <source>
        <dbReference type="EMBL" id="ORX57739.1"/>
    </source>
</evidence>
<evidence type="ECO:0000313" key="3">
    <source>
        <dbReference type="Proteomes" id="UP000193719"/>
    </source>
</evidence>
<feature type="transmembrane region" description="Helical" evidence="1">
    <location>
        <begin position="203"/>
        <end position="225"/>
    </location>
</feature>
<proteinExistence type="predicted"/>
<reference evidence="2 3" key="2">
    <citation type="submission" date="2016-08" db="EMBL/GenBank/DDBJ databases">
        <title>Pervasive Adenine N6-methylation of Active Genes in Fungi.</title>
        <authorList>
            <consortium name="DOE Joint Genome Institute"/>
            <person name="Mondo S.J."/>
            <person name="Dannebaum R.O."/>
            <person name="Kuo R.C."/>
            <person name="Labutti K."/>
            <person name="Haridas S."/>
            <person name="Kuo A."/>
            <person name="Salamov A."/>
            <person name="Ahrendt S.R."/>
            <person name="Lipzen A."/>
            <person name="Sullivan W."/>
            <person name="Andreopoulos W.B."/>
            <person name="Clum A."/>
            <person name="Lindquist E."/>
            <person name="Daum C."/>
            <person name="Ramamoorthy G.K."/>
            <person name="Gryganskyi A."/>
            <person name="Culley D."/>
            <person name="Magnuson J.K."/>
            <person name="James T.Y."/>
            <person name="O'Malley M.A."/>
            <person name="Stajich J.E."/>
            <person name="Spatafora J.W."/>
            <person name="Visel A."/>
            <person name="Grigoriev I.V."/>
        </authorList>
    </citation>
    <scope>NUCLEOTIDE SEQUENCE [LARGE SCALE GENOMIC DNA]</scope>
    <source>
        <strain evidence="3">finn</strain>
    </source>
</reference>
<dbReference type="AlphaFoldDB" id="A0A1Y1VJ48"/>
<comment type="caution">
    <text evidence="2">The sequence shown here is derived from an EMBL/GenBank/DDBJ whole genome shotgun (WGS) entry which is preliminary data.</text>
</comment>
<accession>A0A1Y1VJ48</accession>
<name>A0A1Y1VJ48_9FUNG</name>
<reference evidence="2 3" key="1">
    <citation type="submission" date="2016-08" db="EMBL/GenBank/DDBJ databases">
        <title>Genomes of anaerobic fungi encode conserved fungal cellulosomes for biomass hydrolysis.</title>
        <authorList>
            <consortium name="DOE Joint Genome Institute"/>
            <person name="Haitjema C.H."/>
            <person name="Gilmore S.P."/>
            <person name="Henske J.K."/>
            <person name="Solomon K.V."/>
            <person name="De Groot R."/>
            <person name="Kuo A."/>
            <person name="Mondo S.J."/>
            <person name="Salamov A.A."/>
            <person name="Labutti K."/>
            <person name="Zhao Z."/>
            <person name="Chiniquy J."/>
            <person name="Barry K."/>
            <person name="Brewer H.M."/>
            <person name="Purvine S.O."/>
            <person name="Wright A.T."/>
            <person name="Boxma B."/>
            <person name="Van Alen T."/>
            <person name="Hackstein J.H."/>
            <person name="Baker S.E."/>
            <person name="Grigoriev I.V."/>
            <person name="O'Malley M.A."/>
        </authorList>
    </citation>
    <scope>NUCLEOTIDE SEQUENCE [LARGE SCALE GENOMIC DNA]</scope>
    <source>
        <strain evidence="3">finn</strain>
    </source>
</reference>
<keyword evidence="1" id="KW-1133">Transmembrane helix</keyword>
<dbReference type="OrthoDB" id="10398633at2759"/>
<keyword evidence="1" id="KW-0812">Transmembrane</keyword>
<protein>
    <recommendedName>
        <fullName evidence="4">Transmembrane protein</fullName>
    </recommendedName>
</protein>
<evidence type="ECO:0000256" key="1">
    <source>
        <dbReference type="SAM" id="Phobius"/>
    </source>
</evidence>
<dbReference type="Proteomes" id="UP000193719">
    <property type="component" value="Unassembled WGS sequence"/>
</dbReference>
<evidence type="ECO:0008006" key="4">
    <source>
        <dbReference type="Google" id="ProtNLM"/>
    </source>
</evidence>
<feature type="transmembrane region" description="Helical" evidence="1">
    <location>
        <begin position="132"/>
        <end position="152"/>
    </location>
</feature>
<gene>
    <name evidence="2" type="ORF">BCR36DRAFT_409218</name>
</gene>
<feature type="transmembrane region" description="Helical" evidence="1">
    <location>
        <begin position="101"/>
        <end position="125"/>
    </location>
</feature>
<keyword evidence="1" id="KW-0472">Membrane</keyword>
<keyword evidence="3" id="KW-1185">Reference proteome</keyword>
<feature type="transmembrane region" description="Helical" evidence="1">
    <location>
        <begin position="62"/>
        <end position="81"/>
    </location>
</feature>
<sequence length="269" mass="31593">MGFWEILNNLSDSTQFPKKWNQYINWIFLIQLIIALGSCYINKYMWPSRKIIQSGAVYQIKIMLILQIVLFYWEITFTNMIHKDFNIVEHHLLMMLHSALLLYFENAICGNALLLYLFYSIIWTFGGGSNQFFFFLYITYSFLYIFQTLYAYKLPKTLFIGFPILALIQTFSNYKYYCWSIDGSLCPTEKTIYIFGTNSLSYIVTYLIIISVIFSITVLPFYACLKKLEEKHKDDMTIIDSIESNSNNSSSSSISFFGNLSNRNSFKNK</sequence>
<dbReference type="EMBL" id="MCFH01000005">
    <property type="protein sequence ID" value="ORX57739.1"/>
    <property type="molecule type" value="Genomic_DNA"/>
</dbReference>